<evidence type="ECO:0000256" key="4">
    <source>
        <dbReference type="ARBA" id="ARBA00023163"/>
    </source>
</evidence>
<dbReference type="PANTHER" id="PTHR47171">
    <property type="entry name" value="FARA-RELATED"/>
    <property type="match status" value="1"/>
</dbReference>
<evidence type="ECO:0000313" key="9">
    <source>
        <dbReference type="EMBL" id="KAL1297667.1"/>
    </source>
</evidence>
<dbReference type="GeneID" id="95979919"/>
<organism evidence="9 10">
    <name type="scientific">Neodothiora populina</name>
    <dbReference type="NCBI Taxonomy" id="2781224"/>
    <lineage>
        <taxon>Eukaryota</taxon>
        <taxon>Fungi</taxon>
        <taxon>Dikarya</taxon>
        <taxon>Ascomycota</taxon>
        <taxon>Pezizomycotina</taxon>
        <taxon>Dothideomycetes</taxon>
        <taxon>Dothideomycetidae</taxon>
        <taxon>Dothideales</taxon>
        <taxon>Dothioraceae</taxon>
        <taxon>Neodothiora</taxon>
    </lineage>
</organism>
<dbReference type="InterPro" id="IPR007219">
    <property type="entry name" value="XnlR_reg_dom"/>
</dbReference>
<feature type="compositionally biased region" description="Low complexity" evidence="7">
    <location>
        <begin position="51"/>
        <end position="64"/>
    </location>
</feature>
<dbReference type="Pfam" id="PF04082">
    <property type="entry name" value="Fungal_trans"/>
    <property type="match status" value="1"/>
</dbReference>
<name>A0ABR3P581_9PEZI</name>
<feature type="region of interest" description="Disordered" evidence="7">
    <location>
        <begin position="1"/>
        <end position="105"/>
    </location>
</feature>
<evidence type="ECO:0000256" key="5">
    <source>
        <dbReference type="ARBA" id="ARBA00023242"/>
    </source>
</evidence>
<keyword evidence="2" id="KW-0805">Transcription regulation</keyword>
<dbReference type="SMART" id="SM00906">
    <property type="entry name" value="Fungal_trans"/>
    <property type="match status" value="1"/>
</dbReference>
<feature type="domain" description="Xylanolytic transcriptional activator regulatory" evidence="8">
    <location>
        <begin position="293"/>
        <end position="361"/>
    </location>
</feature>
<dbReference type="EMBL" id="JBFMKM010000014">
    <property type="protein sequence ID" value="KAL1297667.1"/>
    <property type="molecule type" value="Genomic_DNA"/>
</dbReference>
<keyword evidence="10" id="KW-1185">Reference proteome</keyword>
<feature type="region of interest" description="Disordered" evidence="7">
    <location>
        <begin position="559"/>
        <end position="579"/>
    </location>
</feature>
<feature type="region of interest" description="Disordered" evidence="7">
    <location>
        <begin position="150"/>
        <end position="172"/>
    </location>
</feature>
<evidence type="ECO:0000313" key="10">
    <source>
        <dbReference type="Proteomes" id="UP001562354"/>
    </source>
</evidence>
<dbReference type="RefSeq" id="XP_069197349.1">
    <property type="nucleotide sequence ID" value="XM_069348313.1"/>
</dbReference>
<feature type="compositionally biased region" description="Polar residues" evidence="7">
    <location>
        <begin position="161"/>
        <end position="172"/>
    </location>
</feature>
<dbReference type="Proteomes" id="UP001562354">
    <property type="component" value="Unassembled WGS sequence"/>
</dbReference>
<evidence type="ECO:0000256" key="6">
    <source>
        <dbReference type="SAM" id="Coils"/>
    </source>
</evidence>
<feature type="coiled-coil region" evidence="6">
    <location>
        <begin position="489"/>
        <end position="521"/>
    </location>
</feature>
<evidence type="ECO:0000256" key="2">
    <source>
        <dbReference type="ARBA" id="ARBA00023015"/>
    </source>
</evidence>
<keyword evidence="4" id="KW-0804">Transcription</keyword>
<evidence type="ECO:0000256" key="1">
    <source>
        <dbReference type="ARBA" id="ARBA00022833"/>
    </source>
</evidence>
<reference evidence="9 10" key="1">
    <citation type="submission" date="2024-07" db="EMBL/GenBank/DDBJ databases">
        <title>Draft sequence of the Neodothiora populina.</title>
        <authorList>
            <person name="Drown D.D."/>
            <person name="Schuette U.S."/>
            <person name="Buechlein A.B."/>
            <person name="Rusch D.R."/>
            <person name="Winton L.W."/>
            <person name="Adams G.A."/>
        </authorList>
    </citation>
    <scope>NUCLEOTIDE SEQUENCE [LARGE SCALE GENOMIC DNA]</scope>
    <source>
        <strain evidence="9 10">CPC 39397</strain>
    </source>
</reference>
<keyword evidence="5" id="KW-0539">Nucleus</keyword>
<keyword evidence="1" id="KW-0862">Zinc</keyword>
<feature type="compositionally biased region" description="Basic and acidic residues" evidence="7">
    <location>
        <begin position="150"/>
        <end position="160"/>
    </location>
</feature>
<evidence type="ECO:0000256" key="3">
    <source>
        <dbReference type="ARBA" id="ARBA00023125"/>
    </source>
</evidence>
<gene>
    <name evidence="9" type="ORF">AAFC00_006220</name>
</gene>
<evidence type="ECO:0000259" key="8">
    <source>
        <dbReference type="SMART" id="SM00906"/>
    </source>
</evidence>
<dbReference type="PANTHER" id="PTHR47171:SF6">
    <property type="entry name" value="SPECIFIC TRANSCRIPTION FACTOR, PUTATIVE (AFU_ORTHOLOGUE AFUA_2G06130)-RELATED"/>
    <property type="match status" value="1"/>
</dbReference>
<accession>A0ABR3P581</accession>
<comment type="caution">
    <text evidence="9">The sequence shown here is derived from an EMBL/GenBank/DDBJ whole genome shotgun (WGS) entry which is preliminary data.</text>
</comment>
<proteinExistence type="predicted"/>
<feature type="compositionally biased region" description="Basic and acidic residues" evidence="7">
    <location>
        <begin position="67"/>
        <end position="87"/>
    </location>
</feature>
<dbReference type="CDD" id="cd12148">
    <property type="entry name" value="fungal_TF_MHR"/>
    <property type="match status" value="1"/>
</dbReference>
<keyword evidence="3" id="KW-0238">DNA-binding</keyword>
<protein>
    <recommendedName>
        <fullName evidence="8">Xylanolytic transcriptional activator regulatory domain-containing protein</fullName>
    </recommendedName>
</protein>
<sequence length="649" mass="72785">MDFTFLINGEHESRKRRTVQGACETCKKRKKRCTHHSTQSQADEEIYGEASNYSPSSRGRSSIRGTQDTKIEVERYDGPPHERQAESRKRRRTSTPPPMTRFVGDLNPEASMIAETQASRAPSRDRHNLGIWLQHDQKDQIDVSERTLGRSHDFRAKERPSTWTSDGASSKSLLPDPVAQMALMDIYFARIHPILPILDEHQMRRDCINGTASPIVKQAMFLATSKDARARPHLNLGGIPPSPLPPMQFSSRLHDDLLEAIAQGRERDRVRLIQVLALLCLHSGRGPTGVEDASLHLAQAVHHAHTIGLHLGRSKGYRKVYDKLFWCLWTLSVWNAASSGRPRLINDRDVGLKVEDVLDSCHPAFRVNLATTRILSRVIELYQPTADPEVSGLDDDFPSFEYILHQNQGWDIEPSLQTSLELCYNAVCILSFRTRSTDEGYVEKHTPSSLRQALSAQHVMSILKHTPLQSLIPLFGVPYAISLAMSQTYRQLRRSRTSLKRAIAQEQLECYVNALEDLSEHYQSASTMAGIGRKVLTQIQRLKETAALQAQDTVQLDYTQGTSSQSQNRSASSFGHGGAQRVIPQQSHSVVQPYKEVNDFGKFPGLLNEDGTLQAMDTLFDTFMGLDLPNELFTASLANDPASMEFASV</sequence>
<feature type="compositionally biased region" description="Low complexity" evidence="7">
    <location>
        <begin position="563"/>
        <end position="573"/>
    </location>
</feature>
<evidence type="ECO:0000256" key="7">
    <source>
        <dbReference type="SAM" id="MobiDB-lite"/>
    </source>
</evidence>
<dbReference type="InterPro" id="IPR052073">
    <property type="entry name" value="Amide_Lactam_Regulators"/>
</dbReference>
<keyword evidence="6" id="KW-0175">Coiled coil</keyword>